<proteinExistence type="predicted"/>
<comment type="caution">
    <text evidence="1">The sequence shown here is derived from an EMBL/GenBank/DDBJ whole genome shotgun (WGS) entry which is preliminary data.</text>
</comment>
<accession>A0A3N6NPM9</accession>
<protein>
    <submittedName>
        <fullName evidence="1">Uncharacterized protein</fullName>
    </submittedName>
</protein>
<dbReference type="RefSeq" id="WP_124144859.1">
    <property type="nucleotide sequence ID" value="NZ_CAWOKI010000044.1"/>
</dbReference>
<sequence>MTSNTCLSQSTSFAADTNTDTCSTIAWLDLVASAVDNFDGDDWLALCGDIDEGEIYRDWFIWQDVDFSQEWEAYDLASNKRFVATDLSLLKAHIDQIEDARSAISIMEYNN</sequence>
<gene>
    <name evidence="1" type="ORF">D5R40_15015</name>
</gene>
<organism evidence="1 2">
    <name type="scientific">Okeania hirsuta</name>
    <dbReference type="NCBI Taxonomy" id="1458930"/>
    <lineage>
        <taxon>Bacteria</taxon>
        <taxon>Bacillati</taxon>
        <taxon>Cyanobacteriota</taxon>
        <taxon>Cyanophyceae</taxon>
        <taxon>Oscillatoriophycideae</taxon>
        <taxon>Oscillatoriales</taxon>
        <taxon>Microcoleaceae</taxon>
        <taxon>Okeania</taxon>
    </lineage>
</organism>
<reference evidence="1 2" key="1">
    <citation type="journal article" date="2018" name="ACS Chem. Biol.">
        <title>Ketoreductase domain dysfunction expands chemodiversity: malyngamide biosynthesis in the cyanobacterium Okeania hirsuta.</title>
        <authorList>
            <person name="Moss N.A."/>
            <person name="Leao T."/>
            <person name="Rankin M."/>
            <person name="McCullough T.M."/>
            <person name="Qu P."/>
            <person name="Korobeynikov A."/>
            <person name="Smith J.L."/>
            <person name="Gerwick L."/>
            <person name="Gerwick W.H."/>
        </authorList>
    </citation>
    <scope>NUCLEOTIDE SEQUENCE [LARGE SCALE GENOMIC DNA]</scope>
    <source>
        <strain evidence="1 2">PAB10Feb10-1</strain>
    </source>
</reference>
<evidence type="ECO:0000313" key="1">
    <source>
        <dbReference type="EMBL" id="RQH42214.1"/>
    </source>
</evidence>
<dbReference type="Proteomes" id="UP000269154">
    <property type="component" value="Unassembled WGS sequence"/>
</dbReference>
<name>A0A3N6NPM9_9CYAN</name>
<keyword evidence="2" id="KW-1185">Reference proteome</keyword>
<dbReference type="AlphaFoldDB" id="A0A3N6NPM9"/>
<evidence type="ECO:0000313" key="2">
    <source>
        <dbReference type="Proteomes" id="UP000269154"/>
    </source>
</evidence>
<dbReference type="OrthoDB" id="460035at2"/>
<dbReference type="EMBL" id="RCBY01000077">
    <property type="protein sequence ID" value="RQH42214.1"/>
    <property type="molecule type" value="Genomic_DNA"/>
</dbReference>